<comment type="cofactor">
    <cofactor evidence="1">
        <name>FAD</name>
        <dbReference type="ChEBI" id="CHEBI:57692"/>
    </cofactor>
</comment>
<evidence type="ECO:0000256" key="4">
    <source>
        <dbReference type="ARBA" id="ARBA00022630"/>
    </source>
</evidence>
<feature type="domain" description="FAD-binding" evidence="8">
    <location>
        <begin position="5"/>
        <end position="311"/>
    </location>
</feature>
<dbReference type="PANTHER" id="PTHR43876:SF7">
    <property type="entry name" value="UBIQUINONE BIOSYNTHESIS MONOOXYGENASE COQ6, MITOCHONDRIAL"/>
    <property type="match status" value="1"/>
</dbReference>
<keyword evidence="7" id="KW-0503">Monooxygenase</keyword>
<dbReference type="AlphaFoldDB" id="A0A1G7VWS9"/>
<dbReference type="InterPro" id="IPR036188">
    <property type="entry name" value="FAD/NAD-bd_sf"/>
</dbReference>
<proteinExistence type="inferred from homology"/>
<comment type="similarity">
    <text evidence="3">Belongs to the UbiH/COQ6 family.</text>
</comment>
<dbReference type="NCBIfam" id="TIGR01988">
    <property type="entry name" value="Ubi-OHases"/>
    <property type="match status" value="1"/>
</dbReference>
<organism evidence="9 10">
    <name type="scientific">Pelagibacterium luteolum</name>
    <dbReference type="NCBI Taxonomy" id="440168"/>
    <lineage>
        <taxon>Bacteria</taxon>
        <taxon>Pseudomonadati</taxon>
        <taxon>Pseudomonadota</taxon>
        <taxon>Alphaproteobacteria</taxon>
        <taxon>Hyphomicrobiales</taxon>
        <taxon>Devosiaceae</taxon>
        <taxon>Pelagibacterium</taxon>
    </lineage>
</organism>
<dbReference type="Pfam" id="PF01494">
    <property type="entry name" value="FAD_binding_3"/>
    <property type="match status" value="1"/>
</dbReference>
<evidence type="ECO:0000256" key="2">
    <source>
        <dbReference type="ARBA" id="ARBA00004749"/>
    </source>
</evidence>
<comment type="pathway">
    <text evidence="2">Cofactor biosynthesis; ubiquinone biosynthesis.</text>
</comment>
<evidence type="ECO:0000256" key="3">
    <source>
        <dbReference type="ARBA" id="ARBA00005349"/>
    </source>
</evidence>
<evidence type="ECO:0000256" key="1">
    <source>
        <dbReference type="ARBA" id="ARBA00001974"/>
    </source>
</evidence>
<gene>
    <name evidence="9" type="ORF">SAMN04487974_10557</name>
</gene>
<evidence type="ECO:0000256" key="7">
    <source>
        <dbReference type="ARBA" id="ARBA00023033"/>
    </source>
</evidence>
<dbReference type="RefSeq" id="WP_090595837.1">
    <property type="nucleotide sequence ID" value="NZ_FNCS01000005.1"/>
</dbReference>
<dbReference type="PANTHER" id="PTHR43876">
    <property type="entry name" value="UBIQUINONE BIOSYNTHESIS MONOOXYGENASE COQ6, MITOCHONDRIAL"/>
    <property type="match status" value="1"/>
</dbReference>
<protein>
    <submittedName>
        <fullName evidence="9">2-octaprenyl-6-methoxyphenol hydroxylase</fullName>
    </submittedName>
</protein>
<sequence>MTAHTQIAVIGGGLVGKAAAVASARAGFKTVHIAPAAPEDRRTSALMQPSVDYMRAAGLLDDPDASGVPLRRIRIIDATERMLRAPETMFDARETGVDAFGWNFANTELNARFAASGDALADLSTRQASLSTASRDGALWSLELDDGTRLTADLVVGADGKKSRVRELAGIGVREKVYRQSALVCDLDLGRALDGESVEFHYPNGPFTLVPAGGTKANLVWIDLPDTLEAARADIETLKRALLDKSQHLFGALNPLSASFIFPLSSLSVERAGKDGAVLVGEAAHAFPPIGAQGLNLGLRDVANLDRCLSAANPAAWGWADGVARSYAAGRKDDLTRTGLFVDGLFTSLLSPHLPAQALRTAGLWSLNAIPALRRRAMAFGLGQ</sequence>
<accession>A0A1G7VWS9</accession>
<dbReference type="GO" id="GO:0071949">
    <property type="term" value="F:FAD binding"/>
    <property type="evidence" value="ECO:0007669"/>
    <property type="project" value="InterPro"/>
</dbReference>
<keyword evidence="6" id="KW-0560">Oxidoreductase</keyword>
<evidence type="ECO:0000313" key="10">
    <source>
        <dbReference type="Proteomes" id="UP000199495"/>
    </source>
</evidence>
<evidence type="ECO:0000259" key="8">
    <source>
        <dbReference type="Pfam" id="PF01494"/>
    </source>
</evidence>
<reference evidence="9 10" key="1">
    <citation type="submission" date="2016-10" db="EMBL/GenBank/DDBJ databases">
        <authorList>
            <person name="de Groot N.N."/>
        </authorList>
    </citation>
    <scope>NUCLEOTIDE SEQUENCE [LARGE SCALE GENOMIC DNA]</scope>
    <source>
        <strain evidence="9 10">CGMCC 1.10267</strain>
    </source>
</reference>
<keyword evidence="4" id="KW-0285">Flavoprotein</keyword>
<dbReference type="GO" id="GO:0004497">
    <property type="term" value="F:monooxygenase activity"/>
    <property type="evidence" value="ECO:0007669"/>
    <property type="project" value="UniProtKB-KW"/>
</dbReference>
<dbReference type="GO" id="GO:0016705">
    <property type="term" value="F:oxidoreductase activity, acting on paired donors, with incorporation or reduction of molecular oxygen"/>
    <property type="evidence" value="ECO:0007669"/>
    <property type="project" value="InterPro"/>
</dbReference>
<dbReference type="Gene3D" id="3.50.50.60">
    <property type="entry name" value="FAD/NAD(P)-binding domain"/>
    <property type="match status" value="2"/>
</dbReference>
<evidence type="ECO:0000313" key="9">
    <source>
        <dbReference type="EMBL" id="SDG64193.1"/>
    </source>
</evidence>
<dbReference type="OrthoDB" id="9796623at2"/>
<evidence type="ECO:0000256" key="5">
    <source>
        <dbReference type="ARBA" id="ARBA00022827"/>
    </source>
</evidence>
<dbReference type="GO" id="GO:0006744">
    <property type="term" value="P:ubiquinone biosynthetic process"/>
    <property type="evidence" value="ECO:0007669"/>
    <property type="project" value="UniProtKB-UniPathway"/>
</dbReference>
<dbReference type="SUPFAM" id="SSF51905">
    <property type="entry name" value="FAD/NAD(P)-binding domain"/>
    <property type="match status" value="1"/>
</dbReference>
<dbReference type="InterPro" id="IPR002938">
    <property type="entry name" value="FAD-bd"/>
</dbReference>
<dbReference type="UniPathway" id="UPA00232"/>
<dbReference type="STRING" id="440168.SAMN04487974_10557"/>
<dbReference type="Proteomes" id="UP000199495">
    <property type="component" value="Unassembled WGS sequence"/>
</dbReference>
<keyword evidence="10" id="KW-1185">Reference proteome</keyword>
<dbReference type="PRINTS" id="PR00420">
    <property type="entry name" value="RNGMNOXGNASE"/>
</dbReference>
<dbReference type="InterPro" id="IPR010971">
    <property type="entry name" value="UbiH/COQ6"/>
</dbReference>
<evidence type="ECO:0000256" key="6">
    <source>
        <dbReference type="ARBA" id="ARBA00023002"/>
    </source>
</evidence>
<dbReference type="EMBL" id="FNCS01000005">
    <property type="protein sequence ID" value="SDG64193.1"/>
    <property type="molecule type" value="Genomic_DNA"/>
</dbReference>
<dbReference type="InterPro" id="IPR051205">
    <property type="entry name" value="UbiH/COQ6_monooxygenase"/>
</dbReference>
<keyword evidence="5" id="KW-0274">FAD</keyword>
<name>A0A1G7VWS9_9HYPH</name>